<dbReference type="GO" id="GO:0006368">
    <property type="term" value="P:transcription elongation by RNA polymerase II"/>
    <property type="evidence" value="ECO:0007669"/>
    <property type="project" value="InterPro"/>
</dbReference>
<organism evidence="4 5">
    <name type="scientific">Balaenoptera physalus</name>
    <name type="common">Fin whale</name>
    <name type="synonym">Balaena physalus</name>
    <dbReference type="NCBI Taxonomy" id="9770"/>
    <lineage>
        <taxon>Eukaryota</taxon>
        <taxon>Metazoa</taxon>
        <taxon>Chordata</taxon>
        <taxon>Craniata</taxon>
        <taxon>Vertebrata</taxon>
        <taxon>Euteleostomi</taxon>
        <taxon>Mammalia</taxon>
        <taxon>Eutheria</taxon>
        <taxon>Laurasiatheria</taxon>
        <taxon>Artiodactyla</taxon>
        <taxon>Whippomorpha</taxon>
        <taxon>Cetacea</taxon>
        <taxon>Mysticeti</taxon>
        <taxon>Balaenopteridae</taxon>
        <taxon>Balaenoptera</taxon>
    </lineage>
</organism>
<dbReference type="AlphaFoldDB" id="A0A6A1QEB3"/>
<sequence>MRPCLMYRDCHRRLAKARVAQQRPGEGPSDAPRARLELGRDHRLGAPQGRGAGCLSRGHQPPHRDKRLVGTKGHEKSSALTRRKSGLAFSREERPQSLPRASANENPPSSGVEKEKERDGLGIQFLPPFRQASDLKKRKHEDSEKTKPDKNKQSPDRLDIAEGARGLLPKVKEKVSNNQKVQEGKVRPPHLDGKPEGSLPKGEEADTDNEFKPPTMSSESYFNHNQPREKKKKIMKTSATALEEKGPKKNDSSENLDLVQELPKVNENRSEKLQPSGNVWAKLEKVPTDAPVWPDLPLPRVQANDRPLLASGLMSSLRPKQKALSSPQEEEEVGFTGCRMNSKMQVFSGSKCAYLAKMMTLRQQCIWVLRNNINSIFKVGGVPYSVLEPILESCAPDQLYRIEKYNHALVQETDKLWKIHSHQHFRKERPKEHETWREMYMRLQDAREQRLQALTVNIQSAQANKPKGRQAKMILLNSLARPPSDVRRRQEKFEIGEAAAPEKVKIKLALYPTGTIHTPSSRNSLNLTHEKPAGACSSTTGTHLPRVVSGRKPVKKITPMMAKTIKDFKNRFSRW</sequence>
<dbReference type="InterPro" id="IPR051870">
    <property type="entry name" value="Elongin-A_domain"/>
</dbReference>
<gene>
    <name evidence="4" type="ORF">E2I00_012489</name>
</gene>
<dbReference type="GO" id="GO:0070449">
    <property type="term" value="C:elongin complex"/>
    <property type="evidence" value="ECO:0007669"/>
    <property type="project" value="InterPro"/>
</dbReference>
<feature type="compositionally biased region" description="Polar residues" evidence="2">
    <location>
        <begin position="215"/>
        <end position="225"/>
    </location>
</feature>
<proteinExistence type="predicted"/>
<dbReference type="OrthoDB" id="21513at2759"/>
<name>A0A6A1QEB3_BALPH</name>
<accession>A0A6A1QEB3</accession>
<dbReference type="InterPro" id="IPR010684">
    <property type="entry name" value="RNA_pol_II_trans_fac_SIII_A"/>
</dbReference>
<reference evidence="4 5" key="1">
    <citation type="journal article" date="2019" name="PLoS ONE">
        <title>Genomic analyses reveal an absence of contemporary introgressive admixture between fin whales and blue whales, despite known hybrids.</title>
        <authorList>
            <person name="Westbury M.V."/>
            <person name="Petersen B."/>
            <person name="Lorenzen E.D."/>
        </authorList>
    </citation>
    <scope>NUCLEOTIDE SEQUENCE [LARGE SCALE GENOMIC DNA]</scope>
    <source>
        <strain evidence="4">FinWhale-01</strain>
    </source>
</reference>
<dbReference type="Proteomes" id="UP000437017">
    <property type="component" value="Unassembled WGS sequence"/>
</dbReference>
<dbReference type="PROSITE" id="PS50181">
    <property type="entry name" value="FBOX"/>
    <property type="match status" value="1"/>
</dbReference>
<feature type="region of interest" description="Disordered" evidence="2">
    <location>
        <begin position="18"/>
        <end position="255"/>
    </location>
</feature>
<feature type="compositionally biased region" description="Basic and acidic residues" evidence="2">
    <location>
        <begin position="242"/>
        <end position="252"/>
    </location>
</feature>
<dbReference type="PANTHER" id="PTHR15141">
    <property type="entry name" value="TRANSCRIPTION ELONGATION FACTOR B POLYPEPTIDE 3"/>
    <property type="match status" value="1"/>
</dbReference>
<feature type="compositionally biased region" description="Basic and acidic residues" evidence="2">
    <location>
        <begin position="182"/>
        <end position="195"/>
    </location>
</feature>
<comment type="caution">
    <text evidence="4">The sequence shown here is derived from an EMBL/GenBank/DDBJ whole genome shotgun (WGS) entry which is preliminary data.</text>
</comment>
<dbReference type="Pfam" id="PF06881">
    <property type="entry name" value="Elongin_A"/>
    <property type="match status" value="1"/>
</dbReference>
<evidence type="ECO:0000259" key="3">
    <source>
        <dbReference type="PROSITE" id="PS50181"/>
    </source>
</evidence>
<evidence type="ECO:0000313" key="4">
    <source>
        <dbReference type="EMBL" id="KAB0405383.1"/>
    </source>
</evidence>
<evidence type="ECO:0000256" key="1">
    <source>
        <dbReference type="ARBA" id="ARBA00021346"/>
    </source>
</evidence>
<evidence type="ECO:0000313" key="5">
    <source>
        <dbReference type="Proteomes" id="UP000437017"/>
    </source>
</evidence>
<evidence type="ECO:0000256" key="2">
    <source>
        <dbReference type="SAM" id="MobiDB-lite"/>
    </source>
</evidence>
<feature type="domain" description="F-box" evidence="3">
    <location>
        <begin position="376"/>
        <end position="420"/>
    </location>
</feature>
<feature type="compositionally biased region" description="Basic and acidic residues" evidence="2">
    <location>
        <begin position="32"/>
        <end position="44"/>
    </location>
</feature>
<dbReference type="EMBL" id="SGJD01000383">
    <property type="protein sequence ID" value="KAB0405383.1"/>
    <property type="molecule type" value="Genomic_DNA"/>
</dbReference>
<dbReference type="Gene3D" id="6.10.250.3180">
    <property type="match status" value="1"/>
</dbReference>
<protein>
    <recommendedName>
        <fullName evidence="1">Elongin-A</fullName>
    </recommendedName>
</protein>
<dbReference type="InterPro" id="IPR001810">
    <property type="entry name" value="F-box_dom"/>
</dbReference>
<feature type="compositionally biased region" description="Basic and acidic residues" evidence="2">
    <location>
        <begin position="140"/>
        <end position="162"/>
    </location>
</feature>
<dbReference type="PANTHER" id="PTHR15141:SF75">
    <property type="entry name" value="ELONGIN-A"/>
    <property type="match status" value="1"/>
</dbReference>
<keyword evidence="5" id="KW-1185">Reference proteome</keyword>